<evidence type="ECO:0000256" key="5">
    <source>
        <dbReference type="ARBA" id="ARBA00022884"/>
    </source>
</evidence>
<dbReference type="PANTHER" id="PTHR34873:SF3">
    <property type="entry name" value="ADDICTION MODULE TOXIN, HICA FAMILY"/>
    <property type="match status" value="1"/>
</dbReference>
<sequence>MPKIPVLSPQKVIKILETKGFVLVRTRGSHHLYRHPETGRRVTVPVHAKDLPTGTLLEILRQAGIEREELKERK</sequence>
<dbReference type="InterPro" id="IPR012933">
    <property type="entry name" value="HicA_mRNA_interferase"/>
</dbReference>
<evidence type="ECO:0008006" key="9">
    <source>
        <dbReference type="Google" id="ProtNLM"/>
    </source>
</evidence>
<dbReference type="InterPro" id="IPR038570">
    <property type="entry name" value="HicA_sf"/>
</dbReference>
<evidence type="ECO:0000256" key="4">
    <source>
        <dbReference type="ARBA" id="ARBA00022801"/>
    </source>
</evidence>
<keyword evidence="3" id="KW-0255">Endonuclease</keyword>
<keyword evidence="4" id="KW-0378">Hydrolase</keyword>
<gene>
    <name evidence="7" type="ORF">CUJ86_02955</name>
</gene>
<dbReference type="Gene3D" id="3.30.920.30">
    <property type="entry name" value="Hypothetical protein"/>
    <property type="match status" value="1"/>
</dbReference>
<dbReference type="Pfam" id="PF07927">
    <property type="entry name" value="HicA_toxin"/>
    <property type="match status" value="1"/>
</dbReference>
<protein>
    <recommendedName>
        <fullName evidence="9">Addiction module toxin, HicA family</fullName>
    </recommendedName>
</protein>
<dbReference type="RefSeq" id="WP_130646055.1">
    <property type="nucleotide sequence ID" value="NZ_PGCL01000001.1"/>
</dbReference>
<evidence type="ECO:0000313" key="8">
    <source>
        <dbReference type="Proteomes" id="UP000292580"/>
    </source>
</evidence>
<dbReference type="GO" id="GO:0016787">
    <property type="term" value="F:hydrolase activity"/>
    <property type="evidence" value="ECO:0007669"/>
    <property type="project" value="UniProtKB-KW"/>
</dbReference>
<dbReference type="Proteomes" id="UP000292580">
    <property type="component" value="Unassembled WGS sequence"/>
</dbReference>
<keyword evidence="5" id="KW-0694">RNA-binding</keyword>
<dbReference type="GO" id="GO:0003729">
    <property type="term" value="F:mRNA binding"/>
    <property type="evidence" value="ECO:0007669"/>
    <property type="project" value="InterPro"/>
</dbReference>
<proteinExistence type="predicted"/>
<dbReference type="SUPFAM" id="SSF54786">
    <property type="entry name" value="YcfA/nrd intein domain"/>
    <property type="match status" value="1"/>
</dbReference>
<dbReference type="EMBL" id="PGCL01000001">
    <property type="protein sequence ID" value="TAJ45690.1"/>
    <property type="molecule type" value="Genomic_DNA"/>
</dbReference>
<keyword evidence="2" id="KW-0540">Nuclease</keyword>
<name>A0A483CWS5_9EURY</name>
<reference evidence="7 8" key="1">
    <citation type="submission" date="2017-11" db="EMBL/GenBank/DDBJ databases">
        <title>Isolation and Characterization of Methanofollis Species from Methane Seep Offshore SW Taiwan.</title>
        <authorList>
            <person name="Teng N.-H."/>
            <person name="Lai M.-C."/>
            <person name="Chen S.-C."/>
        </authorList>
    </citation>
    <scope>NUCLEOTIDE SEQUENCE [LARGE SCALE GENOMIC DNA]</scope>
    <source>
        <strain evidence="7 8">FWC-SCC2</strain>
    </source>
</reference>
<evidence type="ECO:0000256" key="2">
    <source>
        <dbReference type="ARBA" id="ARBA00022722"/>
    </source>
</evidence>
<evidence type="ECO:0000256" key="1">
    <source>
        <dbReference type="ARBA" id="ARBA00022649"/>
    </source>
</evidence>
<accession>A0A483CWS5</accession>
<evidence type="ECO:0000313" key="7">
    <source>
        <dbReference type="EMBL" id="TAJ45690.1"/>
    </source>
</evidence>
<keyword evidence="6" id="KW-0346">Stress response</keyword>
<dbReference type="GO" id="GO:0004519">
    <property type="term" value="F:endonuclease activity"/>
    <property type="evidence" value="ECO:0007669"/>
    <property type="project" value="UniProtKB-KW"/>
</dbReference>
<evidence type="ECO:0000256" key="3">
    <source>
        <dbReference type="ARBA" id="ARBA00022759"/>
    </source>
</evidence>
<keyword evidence="1" id="KW-1277">Toxin-antitoxin system</keyword>
<comment type="caution">
    <text evidence="7">The sequence shown here is derived from an EMBL/GenBank/DDBJ whole genome shotgun (WGS) entry which is preliminary data.</text>
</comment>
<dbReference type="AlphaFoldDB" id="A0A483CWS5"/>
<evidence type="ECO:0000256" key="6">
    <source>
        <dbReference type="ARBA" id="ARBA00023016"/>
    </source>
</evidence>
<dbReference type="OrthoDB" id="7619at2157"/>
<keyword evidence="8" id="KW-1185">Reference proteome</keyword>
<dbReference type="PANTHER" id="PTHR34873">
    <property type="entry name" value="SSR1766 PROTEIN"/>
    <property type="match status" value="1"/>
</dbReference>
<organism evidence="7 8">
    <name type="scientific">Methanofollis fontis</name>
    <dbReference type="NCBI Taxonomy" id="2052832"/>
    <lineage>
        <taxon>Archaea</taxon>
        <taxon>Methanobacteriati</taxon>
        <taxon>Methanobacteriota</taxon>
        <taxon>Stenosarchaea group</taxon>
        <taxon>Methanomicrobia</taxon>
        <taxon>Methanomicrobiales</taxon>
        <taxon>Methanomicrobiaceae</taxon>
        <taxon>Methanofollis</taxon>
    </lineage>
</organism>